<dbReference type="PROSITE" id="PS00715">
    <property type="entry name" value="SIGMA70_1"/>
    <property type="match status" value="1"/>
</dbReference>
<proteinExistence type="inferred from homology"/>
<dbReference type="InterPro" id="IPR036388">
    <property type="entry name" value="WH-like_DNA-bd_sf"/>
</dbReference>
<keyword evidence="4 6" id="KW-0238">DNA-binding</keyword>
<evidence type="ECO:0000256" key="1">
    <source>
        <dbReference type="ARBA" id="ARBA00022969"/>
    </source>
</evidence>
<dbReference type="OrthoDB" id="9809557at2"/>
<dbReference type="PRINTS" id="PR00046">
    <property type="entry name" value="SIGMA70FCT"/>
</dbReference>
<comment type="function">
    <text evidence="6">Sigma factors are initiation factors that promote the attachment of RNA polymerase to specific initiation sites and are then released.</text>
</comment>
<dbReference type="NCBIfam" id="NF004052">
    <property type="entry name" value="PRK05572.1"/>
    <property type="match status" value="1"/>
</dbReference>
<feature type="domain" description="RNA polymerase sigma-70" evidence="8">
    <location>
        <begin position="207"/>
        <end position="233"/>
    </location>
</feature>
<dbReference type="InterPro" id="IPR013325">
    <property type="entry name" value="RNA_pol_sigma_r2"/>
</dbReference>
<gene>
    <name evidence="9" type="ORF">SAMN05421659_101412</name>
</gene>
<keyword evidence="2 6" id="KW-0805">Transcription regulation</keyword>
<dbReference type="NCBIfam" id="TIGR02937">
    <property type="entry name" value="sigma70-ECF"/>
    <property type="match status" value="1"/>
</dbReference>
<comment type="similarity">
    <text evidence="6">Belongs to the sigma-70 factor family.</text>
</comment>
<evidence type="ECO:0000256" key="6">
    <source>
        <dbReference type="RuleBase" id="RU362124"/>
    </source>
</evidence>
<evidence type="ECO:0000313" key="10">
    <source>
        <dbReference type="Proteomes" id="UP000199701"/>
    </source>
</evidence>
<keyword evidence="3 6" id="KW-0731">Sigma factor</keyword>
<evidence type="ECO:0000256" key="2">
    <source>
        <dbReference type="ARBA" id="ARBA00023015"/>
    </source>
</evidence>
<dbReference type="SUPFAM" id="SSF88659">
    <property type="entry name" value="Sigma3 and sigma4 domains of RNA polymerase sigma factors"/>
    <property type="match status" value="2"/>
</dbReference>
<feature type="domain" description="RNA polymerase sigma-70" evidence="7">
    <location>
        <begin position="46"/>
        <end position="59"/>
    </location>
</feature>
<dbReference type="InterPro" id="IPR014322">
    <property type="entry name" value="RNA_pol_sigma-B/F/G"/>
</dbReference>
<dbReference type="Gene3D" id="1.20.120.1810">
    <property type="match status" value="1"/>
</dbReference>
<dbReference type="InterPro" id="IPR000943">
    <property type="entry name" value="RNA_pol_sigma70"/>
</dbReference>
<dbReference type="SUPFAM" id="SSF88946">
    <property type="entry name" value="Sigma2 domain of RNA polymerase sigma factors"/>
    <property type="match status" value="1"/>
</dbReference>
<dbReference type="InterPro" id="IPR007630">
    <property type="entry name" value="RNA_pol_sigma70_r4"/>
</dbReference>
<organism evidence="9 10">
    <name type="scientific">[Clostridium] fimetarium</name>
    <dbReference type="NCBI Taxonomy" id="99656"/>
    <lineage>
        <taxon>Bacteria</taxon>
        <taxon>Bacillati</taxon>
        <taxon>Bacillota</taxon>
        <taxon>Clostridia</taxon>
        <taxon>Lachnospirales</taxon>
        <taxon>Lachnospiraceae</taxon>
    </lineage>
</organism>
<dbReference type="NCBIfam" id="TIGR02885">
    <property type="entry name" value="spore_sigF"/>
    <property type="match status" value="1"/>
</dbReference>
<dbReference type="RefSeq" id="WP_092450043.1">
    <property type="nucleotide sequence ID" value="NZ_FOJI01000001.1"/>
</dbReference>
<dbReference type="Pfam" id="PF04539">
    <property type="entry name" value="Sigma70_r3"/>
    <property type="match status" value="1"/>
</dbReference>
<dbReference type="Proteomes" id="UP000199701">
    <property type="component" value="Unassembled WGS sequence"/>
</dbReference>
<dbReference type="CDD" id="cd06171">
    <property type="entry name" value="Sigma70_r4"/>
    <property type="match status" value="1"/>
</dbReference>
<dbReference type="GO" id="GO:0016987">
    <property type="term" value="F:sigma factor activity"/>
    <property type="evidence" value="ECO:0007669"/>
    <property type="project" value="UniProtKB-KW"/>
</dbReference>
<dbReference type="GO" id="GO:0003677">
    <property type="term" value="F:DNA binding"/>
    <property type="evidence" value="ECO:0007669"/>
    <property type="project" value="UniProtKB-KW"/>
</dbReference>
<dbReference type="STRING" id="99656.SAMN05421659_101412"/>
<protein>
    <recommendedName>
        <fullName evidence="6">RNA polymerase sigma factor</fullName>
    </recommendedName>
</protein>
<dbReference type="PROSITE" id="PS00716">
    <property type="entry name" value="SIGMA70_2"/>
    <property type="match status" value="1"/>
</dbReference>
<dbReference type="InterPro" id="IPR013324">
    <property type="entry name" value="RNA_pol_sigma_r3/r4-like"/>
</dbReference>
<dbReference type="InterPro" id="IPR014284">
    <property type="entry name" value="RNA_pol_sigma-70_dom"/>
</dbReference>
<evidence type="ECO:0000259" key="8">
    <source>
        <dbReference type="PROSITE" id="PS00716"/>
    </source>
</evidence>
<sequence length="237" mass="27108">MDHTKELIESAHKGDKQARDILITENMGLIWSIVRRFSGRGYEIEDLFQIGSIGLIKAVDKFDTSFDVRFSTYAVPMITGEIKRFLRDDGMIKVSRTLKETVVKVQRAKEQITKMDGHEPTIEEISKEIGVISEEIVMALEAGSEIESLYKTIYQGDGNSILLIDKIEEDKNAHEILINKMVLSDLIKSLTPKEQKIIEMRYFDEKTQTDIAKELGISQVQVSRLEKKILARMRESL</sequence>
<evidence type="ECO:0000259" key="7">
    <source>
        <dbReference type="PROSITE" id="PS00715"/>
    </source>
</evidence>
<reference evidence="9 10" key="1">
    <citation type="submission" date="2016-10" db="EMBL/GenBank/DDBJ databases">
        <authorList>
            <person name="de Groot N.N."/>
        </authorList>
    </citation>
    <scope>NUCLEOTIDE SEQUENCE [LARGE SCALE GENOMIC DNA]</scope>
    <source>
        <strain evidence="9 10">DSM 9179</strain>
    </source>
</reference>
<evidence type="ECO:0000256" key="3">
    <source>
        <dbReference type="ARBA" id="ARBA00023082"/>
    </source>
</evidence>
<dbReference type="InterPro" id="IPR050239">
    <property type="entry name" value="Sigma-70_RNA_pol_init_factors"/>
</dbReference>
<name>A0A1I0MCY8_9FIRM</name>
<dbReference type="Pfam" id="PF04542">
    <property type="entry name" value="Sigma70_r2"/>
    <property type="match status" value="1"/>
</dbReference>
<dbReference type="Gene3D" id="1.10.10.10">
    <property type="entry name" value="Winged helix-like DNA-binding domain superfamily/Winged helix DNA-binding domain"/>
    <property type="match status" value="2"/>
</dbReference>
<dbReference type="InterPro" id="IPR007627">
    <property type="entry name" value="RNA_pol_sigma70_r2"/>
</dbReference>
<dbReference type="NCBIfam" id="TIGR02980">
    <property type="entry name" value="SigBFG"/>
    <property type="match status" value="1"/>
</dbReference>
<dbReference type="PIRSF" id="PIRSF000770">
    <property type="entry name" value="RNA_pol_sigma-SigE/K"/>
    <property type="match status" value="1"/>
</dbReference>
<dbReference type="EMBL" id="FOJI01000001">
    <property type="protein sequence ID" value="SEV86152.1"/>
    <property type="molecule type" value="Genomic_DNA"/>
</dbReference>
<dbReference type="GO" id="GO:0030435">
    <property type="term" value="P:sporulation resulting in formation of a cellular spore"/>
    <property type="evidence" value="ECO:0007669"/>
    <property type="project" value="UniProtKB-KW"/>
</dbReference>
<dbReference type="PANTHER" id="PTHR30603:SF17">
    <property type="entry name" value="RNA POLYMERASE SIGMA-G FACTOR"/>
    <property type="match status" value="1"/>
</dbReference>
<evidence type="ECO:0000256" key="5">
    <source>
        <dbReference type="ARBA" id="ARBA00023163"/>
    </source>
</evidence>
<keyword evidence="5 6" id="KW-0804">Transcription</keyword>
<dbReference type="AlphaFoldDB" id="A0A1I0MCY8"/>
<keyword evidence="10" id="KW-1185">Reference proteome</keyword>
<evidence type="ECO:0000313" key="9">
    <source>
        <dbReference type="EMBL" id="SEV86152.1"/>
    </source>
</evidence>
<keyword evidence="1" id="KW-0749">Sporulation</keyword>
<dbReference type="GO" id="GO:0006352">
    <property type="term" value="P:DNA-templated transcription initiation"/>
    <property type="evidence" value="ECO:0007669"/>
    <property type="project" value="InterPro"/>
</dbReference>
<evidence type="ECO:0000256" key="4">
    <source>
        <dbReference type="ARBA" id="ARBA00023125"/>
    </source>
</evidence>
<dbReference type="InterPro" id="IPR014236">
    <property type="entry name" value="RNA_pol_sigma-F"/>
</dbReference>
<dbReference type="InterPro" id="IPR007624">
    <property type="entry name" value="RNA_pol_sigma70_r3"/>
</dbReference>
<dbReference type="Pfam" id="PF04545">
    <property type="entry name" value="Sigma70_r4"/>
    <property type="match status" value="1"/>
</dbReference>
<dbReference type="PANTHER" id="PTHR30603">
    <property type="entry name" value="RNA POLYMERASE SIGMA FACTOR RPO"/>
    <property type="match status" value="1"/>
</dbReference>
<accession>A0A1I0MCY8</accession>